<organism evidence="2 3">
    <name type="scientific">Candidatus Scalindua brodae</name>
    <dbReference type="NCBI Taxonomy" id="237368"/>
    <lineage>
        <taxon>Bacteria</taxon>
        <taxon>Pseudomonadati</taxon>
        <taxon>Planctomycetota</taxon>
        <taxon>Candidatus Brocadiia</taxon>
        <taxon>Candidatus Brocadiales</taxon>
        <taxon>Candidatus Scalinduaceae</taxon>
        <taxon>Candidatus Scalindua</taxon>
    </lineage>
</organism>
<sequence length="388" mass="43709">MIDGVQRTLIIGGKGKMAQLLMPYFPGPTTLVDIQTFEETAVSNYLSLERLVRRQTSSKLKAVSREARKSGRTCSICVVSVPNSVYEKASVAQGESKLSNLLGISGRGYRSTLFIHQTSAHTLPSKILEPVSGAVLGLHLLHGPKVKNYSNETVIITTSLNKRKHDKFNLAYEIVNNILRREMGYRHIFQMVPERHDMLMADIQFLTHSMLLILGDALISNDYSLTPENFLNLPSSILILLGRMGQQPVHVYKGIATGNKFNKIVSDQLEALAQENGSPKKCTGNVVSKFGEIRDKIIATTEMTIREQEKICTPMSRIRDGIITHAQHSDETDNINMNFTLKEYVTAYLNSLNSGYETYFKRIIDKVKHKLKVLDFEARVMQKYESLR</sequence>
<evidence type="ECO:0000313" key="3">
    <source>
        <dbReference type="Proteomes" id="UP000030652"/>
    </source>
</evidence>
<proteinExistence type="predicted"/>
<evidence type="ECO:0000313" key="2">
    <source>
        <dbReference type="EMBL" id="KHE91667.1"/>
    </source>
</evidence>
<dbReference type="GO" id="GO:0008977">
    <property type="term" value="F:prephenate dehydrogenase (NAD+) activity"/>
    <property type="evidence" value="ECO:0007669"/>
    <property type="project" value="TreeGrafter"/>
</dbReference>
<reference evidence="2 3" key="1">
    <citation type="submission" date="2014-10" db="EMBL/GenBank/DDBJ databases">
        <title>Draft genome of anammox bacterium scalindua brodae, obtained using differential coverage binning of sequence data from two enrichment reactors.</title>
        <authorList>
            <person name="Speth D.R."/>
            <person name="Russ L."/>
            <person name="Kartal B."/>
            <person name="Op den Camp H.J."/>
            <person name="Dutilh B.E."/>
            <person name="Jetten M.S."/>
        </authorList>
    </citation>
    <scope>NUCLEOTIDE SEQUENCE [LARGE SCALE GENOMIC DNA]</scope>
    <source>
        <strain evidence="2">RU1</strain>
    </source>
</reference>
<keyword evidence="1" id="KW-0560">Oxidoreductase</keyword>
<dbReference type="GO" id="GO:0070403">
    <property type="term" value="F:NAD+ binding"/>
    <property type="evidence" value="ECO:0007669"/>
    <property type="project" value="TreeGrafter"/>
</dbReference>
<evidence type="ECO:0000256" key="1">
    <source>
        <dbReference type="ARBA" id="ARBA00023002"/>
    </source>
</evidence>
<dbReference type="eggNOG" id="COG0287">
    <property type="taxonomic scope" value="Bacteria"/>
</dbReference>
<dbReference type="PANTHER" id="PTHR21363:SF0">
    <property type="entry name" value="PREPHENATE DEHYDROGENASE [NADP(+)]"/>
    <property type="match status" value="1"/>
</dbReference>
<comment type="caution">
    <text evidence="2">The sequence shown here is derived from an EMBL/GenBank/DDBJ whole genome shotgun (WGS) entry which is preliminary data.</text>
</comment>
<protein>
    <submittedName>
        <fullName evidence="2">Prephenate dehydrogenase</fullName>
    </submittedName>
</protein>
<name>A0A0B0EEX6_9BACT</name>
<dbReference type="Gene3D" id="3.40.50.720">
    <property type="entry name" value="NAD(P)-binding Rossmann-like Domain"/>
    <property type="match status" value="1"/>
</dbReference>
<dbReference type="SUPFAM" id="SSF48179">
    <property type="entry name" value="6-phosphogluconate dehydrogenase C-terminal domain-like"/>
    <property type="match status" value="1"/>
</dbReference>
<accession>A0A0B0EEX6</accession>
<dbReference type="InterPro" id="IPR050812">
    <property type="entry name" value="Preph/Arog_dehydrog"/>
</dbReference>
<dbReference type="PANTHER" id="PTHR21363">
    <property type="entry name" value="PREPHENATE DEHYDROGENASE"/>
    <property type="match status" value="1"/>
</dbReference>
<gene>
    <name evidence="2" type="ORF">SCABRO_02605</name>
</gene>
<dbReference type="GO" id="GO:0006571">
    <property type="term" value="P:tyrosine biosynthetic process"/>
    <property type="evidence" value="ECO:0007669"/>
    <property type="project" value="TreeGrafter"/>
</dbReference>
<dbReference type="Proteomes" id="UP000030652">
    <property type="component" value="Unassembled WGS sequence"/>
</dbReference>
<dbReference type="EMBL" id="JRYO01000185">
    <property type="protein sequence ID" value="KHE91667.1"/>
    <property type="molecule type" value="Genomic_DNA"/>
</dbReference>
<dbReference type="AlphaFoldDB" id="A0A0B0EEX6"/>
<dbReference type="InterPro" id="IPR008927">
    <property type="entry name" value="6-PGluconate_DH-like_C_sf"/>
</dbReference>